<keyword evidence="2 3" id="KW-0413">Isomerase</keyword>
<evidence type="ECO:0000256" key="1">
    <source>
        <dbReference type="ARBA" id="ARBA00007847"/>
    </source>
</evidence>
<proteinExistence type="inferred from homology"/>
<dbReference type="eggNOG" id="COG1794">
    <property type="taxonomic scope" value="Bacteria"/>
</dbReference>
<dbReference type="Proteomes" id="UP000002707">
    <property type="component" value="Chromosome"/>
</dbReference>
<dbReference type="PANTHER" id="PTHR21198">
    <property type="entry name" value="GLUTAMATE RACEMASE"/>
    <property type="match status" value="1"/>
</dbReference>
<dbReference type="InterPro" id="IPR004380">
    <property type="entry name" value="Asp_race"/>
</dbReference>
<name>Q38ZH9_LATSS</name>
<dbReference type="InterPro" id="IPR015942">
    <property type="entry name" value="Asp/Glu/hydantoin_racemase"/>
</dbReference>
<dbReference type="GO" id="GO:0047689">
    <property type="term" value="F:aspartate racemase activity"/>
    <property type="evidence" value="ECO:0007669"/>
    <property type="project" value="UniProtKB-EC"/>
</dbReference>
<dbReference type="InterPro" id="IPR001920">
    <property type="entry name" value="Asp/Glu_race"/>
</dbReference>
<evidence type="ECO:0000313" key="3">
    <source>
        <dbReference type="EMBL" id="CAI54398.1"/>
    </source>
</evidence>
<dbReference type="Gene3D" id="3.40.50.1860">
    <property type="match status" value="2"/>
</dbReference>
<evidence type="ECO:0000313" key="4">
    <source>
        <dbReference type="Proteomes" id="UP000002707"/>
    </source>
</evidence>
<comment type="similarity">
    <text evidence="1">Belongs to the aspartate/glutamate racemases family.</text>
</comment>
<dbReference type="NCBIfam" id="TIGR00035">
    <property type="entry name" value="asp_race"/>
    <property type="match status" value="1"/>
</dbReference>
<sequence>MIATMKQFFTVLGGMGTAATESYIRLLNQRTPTTKDQDFLNYIVVNHATIPDRSTYLMDHSQPSPEPDLLEDIQQQSLLKPAFFVIACNTAHYFYDDLQAAASAPIVHMPRETVKSIQTTYPDAKRIGILGTKGTVTDGIYDEALLAEGYEVVKPSLDLQERTMDLIFNDIKGQSQMKPEKYHAILAEMQTQCDAIILGCTELSLAQEWAPDHDFPVVDSQSVLVDRSIELGLKLREK</sequence>
<dbReference type="AlphaFoldDB" id="Q38ZH9"/>
<dbReference type="PANTHER" id="PTHR21198:SF7">
    <property type="entry name" value="ASPARTATE-GLUTAMATE RACEMASE FAMILY"/>
    <property type="match status" value="1"/>
</dbReference>
<reference evidence="4" key="1">
    <citation type="journal article" date="2005" name="Nat. Biotechnol.">
        <title>The complete genome sequence of the meat-borne lactic acid bacterium Lactobacillus sakei 23K.</title>
        <authorList>
            <person name="Chaillou S."/>
            <person name="Champomier-Verges M.-C."/>
            <person name="Cornet M."/>
            <person name="Crutz-Le Coq A.-M."/>
            <person name="Dudez A.-M."/>
            <person name="Martin V."/>
            <person name="Beaufils S."/>
            <person name="Darbon-Rongere E."/>
            <person name="Bossy R."/>
            <person name="Loux V."/>
            <person name="Zagorec M."/>
        </authorList>
    </citation>
    <scope>NUCLEOTIDE SEQUENCE [LARGE SCALE GENOMIC DNA]</scope>
    <source>
        <strain evidence="4">23K</strain>
    </source>
</reference>
<keyword evidence="4" id="KW-1185">Reference proteome</keyword>
<dbReference type="PROSITE" id="PS00923">
    <property type="entry name" value="ASP_GLU_RACEMASE_1"/>
    <property type="match status" value="1"/>
</dbReference>
<protein>
    <submittedName>
        <fullName evidence="3">Aspartate racemase</fullName>
        <ecNumber evidence="3">5.1.1.13</ecNumber>
    </submittedName>
</protein>
<dbReference type="Pfam" id="PF01177">
    <property type="entry name" value="Asp_Glu_race"/>
    <property type="match status" value="1"/>
</dbReference>
<dbReference type="EC" id="5.1.1.13" evidence="3"/>
<dbReference type="SUPFAM" id="SSF53681">
    <property type="entry name" value="Aspartate/glutamate racemase"/>
    <property type="match status" value="2"/>
</dbReference>
<evidence type="ECO:0000256" key="2">
    <source>
        <dbReference type="ARBA" id="ARBA00023235"/>
    </source>
</evidence>
<dbReference type="KEGG" id="lsa:LCA_0099"/>
<dbReference type="STRING" id="314315.LCA_0099"/>
<accession>Q38ZH9</accession>
<gene>
    <name evidence="3" type="primary">racD</name>
    <name evidence="3" type="ordered locus">LCA_0099</name>
</gene>
<organism evidence="3 4">
    <name type="scientific">Latilactobacillus sakei subsp. sakei (strain 23K)</name>
    <name type="common">Lactobacillus sakei subsp. sakei</name>
    <dbReference type="NCBI Taxonomy" id="314315"/>
    <lineage>
        <taxon>Bacteria</taxon>
        <taxon>Bacillati</taxon>
        <taxon>Bacillota</taxon>
        <taxon>Bacilli</taxon>
        <taxon>Lactobacillales</taxon>
        <taxon>Lactobacillaceae</taxon>
        <taxon>Latilactobacillus</taxon>
    </lineage>
</organism>
<dbReference type="HOGENOM" id="CLU_055360_2_2_9"/>
<dbReference type="EMBL" id="CR936503">
    <property type="protein sequence ID" value="CAI54398.1"/>
    <property type="molecule type" value="Genomic_DNA"/>
</dbReference>
<dbReference type="InterPro" id="IPR018187">
    <property type="entry name" value="Asp/Glu_racemase_AS_1"/>
</dbReference>